<protein>
    <submittedName>
        <fullName evidence="1">Uncharacterized protein</fullName>
    </submittedName>
</protein>
<dbReference type="Proteomes" id="UP000799291">
    <property type="component" value="Unassembled WGS sequence"/>
</dbReference>
<dbReference type="AlphaFoldDB" id="A0A6G1ING4"/>
<evidence type="ECO:0000313" key="1">
    <source>
        <dbReference type="EMBL" id="KAF2679638.1"/>
    </source>
</evidence>
<name>A0A6G1ING4_9PLEO</name>
<sequence length="126" mass="14281">MGLELPVLGLEDFVEVFRVLQRALVMNLKMPEGMRRVYLVVHKEEGVGKKELVGEEKVVGKEGVLGKKKVGDKDLVGGKKKVAAKREAIGFRDVDVSEPIYDNRDRRIVLIEEEDEDGFWSRKAGW</sequence>
<proteinExistence type="predicted"/>
<accession>A0A6G1ING4</accession>
<dbReference type="EMBL" id="MU005602">
    <property type="protein sequence ID" value="KAF2679638.1"/>
    <property type="molecule type" value="Genomic_DNA"/>
</dbReference>
<evidence type="ECO:0000313" key="2">
    <source>
        <dbReference type="Proteomes" id="UP000799291"/>
    </source>
</evidence>
<keyword evidence="2" id="KW-1185">Reference proteome</keyword>
<reference evidence="1" key="1">
    <citation type="journal article" date="2020" name="Stud. Mycol.">
        <title>101 Dothideomycetes genomes: a test case for predicting lifestyles and emergence of pathogens.</title>
        <authorList>
            <person name="Haridas S."/>
            <person name="Albert R."/>
            <person name="Binder M."/>
            <person name="Bloem J."/>
            <person name="Labutti K."/>
            <person name="Salamov A."/>
            <person name="Andreopoulos B."/>
            <person name="Baker S."/>
            <person name="Barry K."/>
            <person name="Bills G."/>
            <person name="Bluhm B."/>
            <person name="Cannon C."/>
            <person name="Castanera R."/>
            <person name="Culley D."/>
            <person name="Daum C."/>
            <person name="Ezra D."/>
            <person name="Gonzalez J."/>
            <person name="Henrissat B."/>
            <person name="Kuo A."/>
            <person name="Liang C."/>
            <person name="Lipzen A."/>
            <person name="Lutzoni F."/>
            <person name="Magnuson J."/>
            <person name="Mondo S."/>
            <person name="Nolan M."/>
            <person name="Ohm R."/>
            <person name="Pangilinan J."/>
            <person name="Park H.-J."/>
            <person name="Ramirez L."/>
            <person name="Alfaro M."/>
            <person name="Sun H."/>
            <person name="Tritt A."/>
            <person name="Yoshinaga Y."/>
            <person name="Zwiers L.-H."/>
            <person name="Turgeon B."/>
            <person name="Goodwin S."/>
            <person name="Spatafora J."/>
            <person name="Crous P."/>
            <person name="Grigoriev I."/>
        </authorList>
    </citation>
    <scope>NUCLEOTIDE SEQUENCE</scope>
    <source>
        <strain evidence="1">CBS 122367</strain>
    </source>
</reference>
<gene>
    <name evidence="1" type="ORF">K458DRAFT_393763</name>
</gene>
<organism evidence="1 2">
    <name type="scientific">Lentithecium fluviatile CBS 122367</name>
    <dbReference type="NCBI Taxonomy" id="1168545"/>
    <lineage>
        <taxon>Eukaryota</taxon>
        <taxon>Fungi</taxon>
        <taxon>Dikarya</taxon>
        <taxon>Ascomycota</taxon>
        <taxon>Pezizomycotina</taxon>
        <taxon>Dothideomycetes</taxon>
        <taxon>Pleosporomycetidae</taxon>
        <taxon>Pleosporales</taxon>
        <taxon>Massarineae</taxon>
        <taxon>Lentitheciaceae</taxon>
        <taxon>Lentithecium</taxon>
    </lineage>
</organism>